<dbReference type="AlphaFoldDB" id="A0A2N0I2U3"/>
<dbReference type="RefSeq" id="WP_157812459.1">
    <property type="nucleotide sequence ID" value="NZ_PHUF01000002.1"/>
</dbReference>
<evidence type="ECO:0000313" key="2">
    <source>
        <dbReference type="EMBL" id="PKB25492.1"/>
    </source>
</evidence>
<feature type="chain" id="PRO_5014825756" description="Tetratricopeptide repeat protein" evidence="1">
    <location>
        <begin position="29"/>
        <end position="465"/>
    </location>
</feature>
<evidence type="ECO:0000256" key="1">
    <source>
        <dbReference type="SAM" id="SignalP"/>
    </source>
</evidence>
<keyword evidence="1" id="KW-0732">Signal</keyword>
<feature type="signal peptide" evidence="1">
    <location>
        <begin position="1"/>
        <end position="28"/>
    </location>
</feature>
<comment type="caution">
    <text evidence="2">The sequence shown here is derived from an EMBL/GenBank/DDBJ whole genome shotgun (WGS) entry which is preliminary data.</text>
</comment>
<sequence>MFRSSYLTRTALGAVLALGIVGASPAVAKEKEKAAPAQAKITLSKPAIALYNPTKAAIDNAAKRPDVIQAKAAIAQAAAAVNAARTKAARDTARTGYDAAVAALGNLLSAEKAQLEQFRAAGTTPDDKMIYGQLAFALGKVGDDRSLQRTGLAASVESGKLPPEQAAEFNYFVGALSYDMRDYAAARTALSAAQAAGYAKNDIDSLLAEAFISEGKAAEGLAILQKAVTAKGAAAPEDWLRRGEVVAYQAKLADQAGFFGSRLVAGYPTTQNWGLSIAVLRDLARYPSQDMIDLLRLMDRTKSYMEARDYIEYIQAADPRRSPGEVMKIINAGVASGKLTASDQTVSEARTIASGRVAADKASLAGLERDARAGAATATIVMAAADAYLSYDQPAKAAELYQIALGKPGIDTARALTRLGIAQVDMGQTAAAIATFAKIEGARKPMAALWTAYANSKTAAAPAAQ</sequence>
<evidence type="ECO:0008006" key="4">
    <source>
        <dbReference type="Google" id="ProtNLM"/>
    </source>
</evidence>
<dbReference type="InterPro" id="IPR011990">
    <property type="entry name" value="TPR-like_helical_dom_sf"/>
</dbReference>
<organism evidence="2 3">
    <name type="scientific">Novosphingobium kunmingense</name>
    <dbReference type="NCBI Taxonomy" id="1211806"/>
    <lineage>
        <taxon>Bacteria</taxon>
        <taxon>Pseudomonadati</taxon>
        <taxon>Pseudomonadota</taxon>
        <taxon>Alphaproteobacteria</taxon>
        <taxon>Sphingomonadales</taxon>
        <taxon>Sphingomonadaceae</taxon>
        <taxon>Novosphingobium</taxon>
    </lineage>
</organism>
<evidence type="ECO:0000313" key="3">
    <source>
        <dbReference type="Proteomes" id="UP000232587"/>
    </source>
</evidence>
<dbReference type="EMBL" id="PHUF01000002">
    <property type="protein sequence ID" value="PKB25492.1"/>
    <property type="molecule type" value="Genomic_DNA"/>
</dbReference>
<dbReference type="SUPFAM" id="SSF48452">
    <property type="entry name" value="TPR-like"/>
    <property type="match status" value="1"/>
</dbReference>
<name>A0A2N0I2U3_9SPHN</name>
<protein>
    <recommendedName>
        <fullName evidence="4">Tetratricopeptide repeat protein</fullName>
    </recommendedName>
</protein>
<accession>A0A2N0I2U3</accession>
<reference evidence="2 3" key="1">
    <citation type="submission" date="2017-11" db="EMBL/GenBank/DDBJ databases">
        <title>Genomic Encyclopedia of Type Strains, Phase III (KMG-III): the genomes of soil and plant-associated and newly described type strains.</title>
        <authorList>
            <person name="Whitman W."/>
        </authorList>
    </citation>
    <scope>NUCLEOTIDE SEQUENCE [LARGE SCALE GENOMIC DNA]</scope>
    <source>
        <strain evidence="2 3">CGMCC 1.12274</strain>
    </source>
</reference>
<proteinExistence type="predicted"/>
<keyword evidence="3" id="KW-1185">Reference proteome</keyword>
<dbReference type="Proteomes" id="UP000232587">
    <property type="component" value="Unassembled WGS sequence"/>
</dbReference>
<dbReference type="OrthoDB" id="7325958at2"/>
<gene>
    <name evidence="2" type="ORF">B0I00_0693</name>
</gene>